<gene>
    <name evidence="1" type="ORF">A2911_00385</name>
</gene>
<organism evidence="1 2">
    <name type="scientific">Candidatus Nomurabacteria bacterium RIFCSPLOWO2_01_FULL_40_15</name>
    <dbReference type="NCBI Taxonomy" id="1801772"/>
    <lineage>
        <taxon>Bacteria</taxon>
        <taxon>Candidatus Nomuraibacteriota</taxon>
    </lineage>
</organism>
<dbReference type="EMBL" id="MFUW01000008">
    <property type="protein sequence ID" value="OGI90570.1"/>
    <property type="molecule type" value="Genomic_DNA"/>
</dbReference>
<dbReference type="AlphaFoldDB" id="A0A1F6X8P7"/>
<evidence type="ECO:0000313" key="1">
    <source>
        <dbReference type="EMBL" id="OGI90570.1"/>
    </source>
</evidence>
<sequence>MKKFTLIFLFLAVVAGITARYYFHNKDVLYESSAVIAKTEAQALAEKVGMLMLLPTGEVPTVATVSDPKVLQNQSFFIDVKKGDKVLIYANAQKAVLYRPEIDKIVNIAPVNFGVDKKIFQSQFENKLNVESDENTF</sequence>
<name>A0A1F6X8P7_9BACT</name>
<protein>
    <submittedName>
        <fullName evidence="1">Uncharacterized protein</fullName>
    </submittedName>
</protein>
<accession>A0A1F6X8P7</accession>
<reference evidence="1 2" key="1">
    <citation type="journal article" date="2016" name="Nat. Commun.">
        <title>Thousands of microbial genomes shed light on interconnected biogeochemical processes in an aquifer system.</title>
        <authorList>
            <person name="Anantharaman K."/>
            <person name="Brown C.T."/>
            <person name="Hug L.A."/>
            <person name="Sharon I."/>
            <person name="Castelle C.J."/>
            <person name="Probst A.J."/>
            <person name="Thomas B.C."/>
            <person name="Singh A."/>
            <person name="Wilkins M.J."/>
            <person name="Karaoz U."/>
            <person name="Brodie E.L."/>
            <person name="Williams K.H."/>
            <person name="Hubbard S.S."/>
            <person name="Banfield J.F."/>
        </authorList>
    </citation>
    <scope>NUCLEOTIDE SEQUENCE [LARGE SCALE GENOMIC DNA]</scope>
</reference>
<comment type="caution">
    <text evidence="1">The sequence shown here is derived from an EMBL/GenBank/DDBJ whole genome shotgun (WGS) entry which is preliminary data.</text>
</comment>
<evidence type="ECO:0000313" key="2">
    <source>
        <dbReference type="Proteomes" id="UP000176814"/>
    </source>
</evidence>
<proteinExistence type="predicted"/>
<dbReference type="Proteomes" id="UP000176814">
    <property type="component" value="Unassembled WGS sequence"/>
</dbReference>